<proteinExistence type="inferred from homology"/>
<evidence type="ECO:0000256" key="7">
    <source>
        <dbReference type="SAM" id="Phobius"/>
    </source>
</evidence>
<evidence type="ECO:0000256" key="5">
    <source>
        <dbReference type="ARBA" id="ARBA00022989"/>
    </source>
</evidence>
<keyword evidence="5 7" id="KW-1133">Transmembrane helix</keyword>
<evidence type="ECO:0000256" key="6">
    <source>
        <dbReference type="ARBA" id="ARBA00023136"/>
    </source>
</evidence>
<reference evidence="9 10" key="1">
    <citation type="journal article" date="2018" name="Environ. Microbiol.">
        <title>Ecological and genomic features of two widespread freshwater picocyanobacteria.</title>
        <authorList>
            <person name="Cabello-Yeves P.J."/>
            <person name="Picazo A."/>
            <person name="Camacho A."/>
            <person name="Callieri C."/>
            <person name="Rosselli R."/>
            <person name="Roda-Garcia J.J."/>
            <person name="Coutinho F.H."/>
            <person name="Rodriguez-Valera F."/>
        </authorList>
    </citation>
    <scope>NUCLEOTIDE SEQUENCE [LARGE SCALE GENOMIC DNA]</scope>
    <source>
        <strain evidence="9 10">Tous</strain>
    </source>
</reference>
<evidence type="ECO:0000313" key="10">
    <source>
        <dbReference type="Proteomes" id="UP000243002"/>
    </source>
</evidence>
<dbReference type="PANTHER" id="PTHR42709">
    <property type="entry name" value="ALKALINE PHOSPHATASE LIKE PROTEIN"/>
    <property type="match status" value="1"/>
</dbReference>
<keyword evidence="3" id="KW-1003">Cell membrane</keyword>
<dbReference type="RefSeq" id="WP_106502868.1">
    <property type="nucleotide sequence ID" value="NZ_PXXO01000007.1"/>
</dbReference>
<feature type="transmembrane region" description="Helical" evidence="7">
    <location>
        <begin position="151"/>
        <end position="172"/>
    </location>
</feature>
<evidence type="ECO:0000256" key="1">
    <source>
        <dbReference type="ARBA" id="ARBA00004651"/>
    </source>
</evidence>
<evidence type="ECO:0000256" key="3">
    <source>
        <dbReference type="ARBA" id="ARBA00022475"/>
    </source>
</evidence>
<name>A0A2P7MVI2_9CYAN</name>
<feature type="domain" description="VTT" evidence="8">
    <location>
        <begin position="43"/>
        <end position="173"/>
    </location>
</feature>
<evidence type="ECO:0000256" key="2">
    <source>
        <dbReference type="ARBA" id="ARBA00010792"/>
    </source>
</evidence>
<comment type="caution">
    <text evidence="9">The sequence shown here is derived from an EMBL/GenBank/DDBJ whole genome shotgun (WGS) entry which is preliminary data.</text>
</comment>
<evidence type="ECO:0000313" key="9">
    <source>
        <dbReference type="EMBL" id="PSJ05243.1"/>
    </source>
</evidence>
<dbReference type="InterPro" id="IPR032816">
    <property type="entry name" value="VTT_dom"/>
</dbReference>
<keyword evidence="4 7" id="KW-0812">Transmembrane</keyword>
<protein>
    <submittedName>
        <fullName evidence="9">Alkaline phosphatase</fullName>
    </submittedName>
</protein>
<dbReference type="Pfam" id="PF09335">
    <property type="entry name" value="VTT_dom"/>
    <property type="match status" value="1"/>
</dbReference>
<keyword evidence="6 7" id="KW-0472">Membrane</keyword>
<dbReference type="InterPro" id="IPR051311">
    <property type="entry name" value="DedA_domain"/>
</dbReference>
<comment type="subcellular location">
    <subcellularLocation>
        <location evidence="1">Cell membrane</location>
        <topology evidence="1">Multi-pass membrane protein</topology>
    </subcellularLocation>
</comment>
<sequence length="221" mass="24333">MAELSALMEKLPQLLLAAVDTNPLLGYGAIALVMLLENLVPPIPSEVVMPLAGFLIQQGRLQLFPVVLAGLLGTVLGAWFWYGIGRLINEEQLEQWLANHGRWFGLRPADLARSRRWFNRHGVAVVFWGRIIPGVRTLVSLPAGIEMMPQPLFLIWTTAGSLIWILLLTVAGQTLGAGYAGVAAALKPFTSVLVGILFGAVVGGMLWLLLRWICKKFRWRS</sequence>
<evidence type="ECO:0000259" key="8">
    <source>
        <dbReference type="Pfam" id="PF09335"/>
    </source>
</evidence>
<keyword evidence="10" id="KW-1185">Reference proteome</keyword>
<dbReference type="EMBL" id="PXXO01000007">
    <property type="protein sequence ID" value="PSJ05243.1"/>
    <property type="molecule type" value="Genomic_DNA"/>
</dbReference>
<dbReference type="AlphaFoldDB" id="A0A2P7MVI2"/>
<dbReference type="Proteomes" id="UP000243002">
    <property type="component" value="Unassembled WGS sequence"/>
</dbReference>
<accession>A0A2P7MVI2</accession>
<organism evidence="9 10">
    <name type="scientific">Cyanobium usitatum str. Tous</name>
    <dbReference type="NCBI Taxonomy" id="2116684"/>
    <lineage>
        <taxon>Bacteria</taxon>
        <taxon>Bacillati</taxon>
        <taxon>Cyanobacteriota</taxon>
        <taxon>Cyanophyceae</taxon>
        <taxon>Synechococcales</taxon>
        <taxon>Prochlorococcaceae</taxon>
        <taxon>Cyanobium</taxon>
    </lineage>
</organism>
<feature type="transmembrane region" description="Helical" evidence="7">
    <location>
        <begin position="24"/>
        <end position="40"/>
    </location>
</feature>
<gene>
    <name evidence="9" type="ORF">C7K55_07920</name>
</gene>
<dbReference type="GO" id="GO:0005886">
    <property type="term" value="C:plasma membrane"/>
    <property type="evidence" value="ECO:0007669"/>
    <property type="project" value="UniProtKB-SubCell"/>
</dbReference>
<evidence type="ECO:0000256" key="4">
    <source>
        <dbReference type="ARBA" id="ARBA00022692"/>
    </source>
</evidence>
<dbReference type="OrthoDB" id="9813426at2"/>
<feature type="transmembrane region" description="Helical" evidence="7">
    <location>
        <begin position="61"/>
        <end position="82"/>
    </location>
</feature>
<feature type="transmembrane region" description="Helical" evidence="7">
    <location>
        <begin position="192"/>
        <end position="214"/>
    </location>
</feature>
<dbReference type="PANTHER" id="PTHR42709:SF6">
    <property type="entry name" value="UNDECAPRENYL PHOSPHATE TRANSPORTER A"/>
    <property type="match status" value="1"/>
</dbReference>
<comment type="similarity">
    <text evidence="2">Belongs to the DedA family.</text>
</comment>